<evidence type="ECO:0000313" key="2">
    <source>
        <dbReference type="Proteomes" id="UP000216074"/>
    </source>
</evidence>
<dbReference type="Proteomes" id="UP000216074">
    <property type="component" value="Unassembled WGS sequence"/>
</dbReference>
<dbReference type="RefSeq" id="WP_275542113.1">
    <property type="nucleotide sequence ID" value="NZ_MWWY01000056.1"/>
</dbReference>
<keyword evidence="2" id="KW-1185">Reference proteome</keyword>
<proteinExistence type="predicted"/>
<gene>
    <name evidence="1" type="ORF">BHAP_2224</name>
</gene>
<organism evidence="1 2">
    <name type="scientific">Bifidobacterium hapali</name>
    <dbReference type="NCBI Taxonomy" id="1630172"/>
    <lineage>
        <taxon>Bacteria</taxon>
        <taxon>Bacillati</taxon>
        <taxon>Actinomycetota</taxon>
        <taxon>Actinomycetes</taxon>
        <taxon>Bifidobacteriales</taxon>
        <taxon>Bifidobacteriaceae</taxon>
        <taxon>Bifidobacterium</taxon>
    </lineage>
</organism>
<name>A0A261FST2_9BIFI</name>
<sequence>MTVTSAIALRDLRTRDLRAFGRVISRTSSRAHASMIGSRV</sequence>
<evidence type="ECO:0000313" key="1">
    <source>
        <dbReference type="EMBL" id="OZG61846.1"/>
    </source>
</evidence>
<dbReference type="EMBL" id="MWWY01000056">
    <property type="protein sequence ID" value="OZG61846.1"/>
    <property type="molecule type" value="Genomic_DNA"/>
</dbReference>
<accession>A0A261FST2</accession>
<protein>
    <submittedName>
        <fullName evidence="1">Uncharacterized protein</fullName>
    </submittedName>
</protein>
<reference evidence="1 2" key="1">
    <citation type="journal article" date="2017" name="BMC Genomics">
        <title>Comparative genomic and phylogenomic analyses of the Bifidobacteriaceae family.</title>
        <authorList>
            <person name="Lugli G.A."/>
            <person name="Milani C."/>
            <person name="Turroni F."/>
            <person name="Duranti S."/>
            <person name="Mancabelli L."/>
            <person name="Mangifesta M."/>
            <person name="Ferrario C."/>
            <person name="Modesto M."/>
            <person name="Mattarelli P."/>
            <person name="Jiri K."/>
            <person name="van Sinderen D."/>
            <person name="Ventura M."/>
        </authorList>
    </citation>
    <scope>NUCLEOTIDE SEQUENCE [LARGE SCALE GENOMIC DNA]</scope>
    <source>
        <strain evidence="1 2">DSM 100202</strain>
    </source>
</reference>
<dbReference type="AlphaFoldDB" id="A0A261FST2"/>
<comment type="caution">
    <text evidence="1">The sequence shown here is derived from an EMBL/GenBank/DDBJ whole genome shotgun (WGS) entry which is preliminary data.</text>
</comment>